<gene>
    <name evidence="2" type="ORF">F6J85_10485</name>
</gene>
<evidence type="ECO:0000256" key="1">
    <source>
        <dbReference type="SAM" id="Phobius"/>
    </source>
</evidence>
<feature type="transmembrane region" description="Helical" evidence="1">
    <location>
        <begin position="136"/>
        <end position="159"/>
    </location>
</feature>
<dbReference type="RefSeq" id="WP_150924932.1">
    <property type="nucleotide sequence ID" value="NZ_CP044232.1"/>
</dbReference>
<dbReference type="AlphaFoldDB" id="A0A5J6L535"/>
<dbReference type="KEGG" id="mlz:F6J85_10485"/>
<evidence type="ECO:0000313" key="3">
    <source>
        <dbReference type="Proteomes" id="UP000325516"/>
    </source>
</evidence>
<organism evidence="2 3">
    <name type="scientific">Microbacterium lushaniae</name>
    <dbReference type="NCBI Taxonomy" id="2614639"/>
    <lineage>
        <taxon>Bacteria</taxon>
        <taxon>Bacillati</taxon>
        <taxon>Actinomycetota</taxon>
        <taxon>Actinomycetes</taxon>
        <taxon>Micrococcales</taxon>
        <taxon>Microbacteriaceae</taxon>
        <taxon>Microbacterium</taxon>
    </lineage>
</organism>
<protein>
    <recommendedName>
        <fullName evidence="4">DUF4386 family protein</fullName>
    </recommendedName>
</protein>
<accession>A0A5J6L535</accession>
<keyword evidence="1" id="KW-1133">Transmembrane helix</keyword>
<keyword evidence="1" id="KW-0812">Transmembrane</keyword>
<evidence type="ECO:0008006" key="4">
    <source>
        <dbReference type="Google" id="ProtNLM"/>
    </source>
</evidence>
<proteinExistence type="predicted"/>
<keyword evidence="3" id="KW-1185">Reference proteome</keyword>
<feature type="transmembrane region" description="Helical" evidence="1">
    <location>
        <begin position="90"/>
        <end position="116"/>
    </location>
</feature>
<keyword evidence="1" id="KW-0472">Membrane</keyword>
<sequence length="239" mass="25267">MSVTAGATRARRDTRRFSRIAAAVLMPVGPLAVALLRFIIPFDPPAVAAAADPARLEVVMALGAVATFTLVPGAYAAVHLTRRYQPVLTVWVAALLIPGYLGLAGLAVVDGIAPAGVRRGVDPAAVTAIYDGVGELATVTVFFGVFLIGHILGTVLLGILSFRARLMPRAFALLFAVSQPLHLTAVMLANNWLDLLAWSLTAAGMAFLALRVLRTPDEEWDLPPLTGRTSERASHAVRS</sequence>
<feature type="transmembrane region" description="Helical" evidence="1">
    <location>
        <begin position="60"/>
        <end position="78"/>
    </location>
</feature>
<reference evidence="3" key="1">
    <citation type="submission" date="2019-09" db="EMBL/GenBank/DDBJ databases">
        <title>Mumia zhuanghuii sp. nov. isolated from the intestinal contents of plateau pika (Ochotona curzoniae) in the Qinghai-Tibet plateau of China.</title>
        <authorList>
            <person name="Tian Z."/>
        </authorList>
    </citation>
    <scope>NUCLEOTIDE SEQUENCE [LARGE SCALE GENOMIC DNA]</scope>
    <source>
        <strain evidence="3">L-031</strain>
    </source>
</reference>
<dbReference type="Proteomes" id="UP000325516">
    <property type="component" value="Chromosome"/>
</dbReference>
<name>A0A5J6L535_9MICO</name>
<dbReference type="EMBL" id="CP044232">
    <property type="protein sequence ID" value="QEW03486.1"/>
    <property type="molecule type" value="Genomic_DNA"/>
</dbReference>
<evidence type="ECO:0000313" key="2">
    <source>
        <dbReference type="EMBL" id="QEW03486.1"/>
    </source>
</evidence>
<feature type="transmembrane region" description="Helical" evidence="1">
    <location>
        <begin position="20"/>
        <end position="40"/>
    </location>
</feature>